<dbReference type="Gene3D" id="2.40.240.10">
    <property type="entry name" value="Ribosomal Protein L25, Chain P"/>
    <property type="match status" value="2"/>
</dbReference>
<evidence type="ECO:0000256" key="6">
    <source>
        <dbReference type="ARBA" id="ARBA00022917"/>
    </source>
</evidence>
<keyword evidence="3 9" id="KW-0436">Ligase</keyword>
<dbReference type="FunFam" id="1.10.1160.10:FF:000001">
    <property type="entry name" value="Glutamine--tRNA ligase"/>
    <property type="match status" value="1"/>
</dbReference>
<comment type="similarity">
    <text evidence="1 9">Belongs to the class-I aminoacyl-tRNA synthetase family.</text>
</comment>
<evidence type="ECO:0000313" key="16">
    <source>
        <dbReference type="Proteomes" id="UP000008983"/>
    </source>
</evidence>
<gene>
    <name evidence="15" type="ORF">IMG5_171930</name>
</gene>
<keyword evidence="4 9" id="KW-0547">Nucleotide-binding</keyword>
<evidence type="ECO:0000256" key="3">
    <source>
        <dbReference type="ARBA" id="ARBA00022598"/>
    </source>
</evidence>
<dbReference type="GO" id="GO:0005829">
    <property type="term" value="C:cytosol"/>
    <property type="evidence" value="ECO:0007669"/>
    <property type="project" value="TreeGrafter"/>
</dbReference>
<dbReference type="STRING" id="857967.G0R1P5"/>
<protein>
    <recommendedName>
        <fullName evidence="2">glutamine--tRNA ligase</fullName>
        <ecNumber evidence="2">6.1.1.18</ecNumber>
    </recommendedName>
</protein>
<feature type="domain" description="Glutaminyl-tRNA synthetase class Ib non-specific RNA-binding" evidence="13">
    <location>
        <begin position="60"/>
        <end position="116"/>
    </location>
</feature>
<dbReference type="FunCoup" id="G0R1P5">
    <property type="interactions" value="589"/>
</dbReference>
<dbReference type="InterPro" id="IPR050132">
    <property type="entry name" value="Gln/Glu-tRNA_Ligase"/>
</dbReference>
<feature type="compositionally biased region" description="Low complexity" evidence="10">
    <location>
        <begin position="129"/>
        <end position="141"/>
    </location>
</feature>
<dbReference type="EC" id="6.1.1.18" evidence="2"/>
<organism evidence="15 16">
    <name type="scientific">Ichthyophthirius multifiliis</name>
    <name type="common">White spot disease agent</name>
    <name type="synonym">Ich</name>
    <dbReference type="NCBI Taxonomy" id="5932"/>
    <lineage>
        <taxon>Eukaryota</taxon>
        <taxon>Sar</taxon>
        <taxon>Alveolata</taxon>
        <taxon>Ciliophora</taxon>
        <taxon>Intramacronucleata</taxon>
        <taxon>Oligohymenophorea</taxon>
        <taxon>Hymenostomatida</taxon>
        <taxon>Ophryoglenina</taxon>
        <taxon>Ichthyophthirius</taxon>
    </lineage>
</organism>
<feature type="domain" description="tRNA synthetases class I (E and Q) anti-codon binding" evidence="14">
    <location>
        <begin position="600"/>
        <end position="673"/>
    </location>
</feature>
<dbReference type="Gene3D" id="1.10.8.1290">
    <property type="entry name" value="Glutaminyl-tRNA synthetase, non-specific RNA binding region part 1, domain 1"/>
    <property type="match status" value="1"/>
</dbReference>
<dbReference type="InterPro" id="IPR020056">
    <property type="entry name" value="Rbsml_bL25/Gln-tRNA_synth_N"/>
</dbReference>
<dbReference type="PANTHER" id="PTHR43097">
    <property type="entry name" value="GLUTAMINE-TRNA LIGASE"/>
    <property type="match status" value="1"/>
</dbReference>
<evidence type="ECO:0000256" key="10">
    <source>
        <dbReference type="SAM" id="MobiDB-lite"/>
    </source>
</evidence>
<dbReference type="InterPro" id="IPR007639">
    <property type="entry name" value="Gln-tRNA-synth_Ib_RNA-bd_N"/>
</dbReference>
<evidence type="ECO:0000259" key="11">
    <source>
        <dbReference type="Pfam" id="PF00749"/>
    </source>
</evidence>
<dbReference type="PROSITE" id="PS00178">
    <property type="entry name" value="AA_TRNA_LIGASE_I"/>
    <property type="match status" value="1"/>
</dbReference>
<dbReference type="eggNOG" id="KOG1148">
    <property type="taxonomic scope" value="Eukaryota"/>
</dbReference>
<evidence type="ECO:0000259" key="13">
    <source>
        <dbReference type="Pfam" id="PF04558"/>
    </source>
</evidence>
<keyword evidence="6 9" id="KW-0648">Protein biosynthesis</keyword>
<feature type="domain" description="Glutamyl/glutaminyl-tRNA synthetase class Ib anti-codon binding" evidence="12">
    <location>
        <begin position="489"/>
        <end position="586"/>
    </location>
</feature>
<dbReference type="Pfam" id="PF03950">
    <property type="entry name" value="tRNA-synt_1c_C"/>
    <property type="match status" value="1"/>
</dbReference>
<dbReference type="PANTHER" id="PTHR43097:SF4">
    <property type="entry name" value="GLUTAMINE--TRNA LIGASE"/>
    <property type="match status" value="1"/>
</dbReference>
<dbReference type="GO" id="GO:0005524">
    <property type="term" value="F:ATP binding"/>
    <property type="evidence" value="ECO:0007669"/>
    <property type="project" value="UniProtKB-KW"/>
</dbReference>
<evidence type="ECO:0000256" key="9">
    <source>
        <dbReference type="RuleBase" id="RU363037"/>
    </source>
</evidence>
<dbReference type="EMBL" id="GL984226">
    <property type="protein sequence ID" value="EGR28605.1"/>
    <property type="molecule type" value="Genomic_DNA"/>
</dbReference>
<dbReference type="NCBIfam" id="TIGR00440">
    <property type="entry name" value="glnS"/>
    <property type="match status" value="1"/>
</dbReference>
<dbReference type="InterPro" id="IPR014729">
    <property type="entry name" value="Rossmann-like_a/b/a_fold"/>
</dbReference>
<dbReference type="Proteomes" id="UP000008983">
    <property type="component" value="Unassembled WGS sequence"/>
</dbReference>
<evidence type="ECO:0000256" key="8">
    <source>
        <dbReference type="ARBA" id="ARBA00048270"/>
    </source>
</evidence>
<evidence type="ECO:0000256" key="2">
    <source>
        <dbReference type="ARBA" id="ARBA00012836"/>
    </source>
</evidence>
<dbReference type="InterPro" id="IPR020059">
    <property type="entry name" value="Glu/Gln-tRNA-synth_Ib_codon-bd"/>
</dbReference>
<dbReference type="SUPFAM" id="SSF50715">
    <property type="entry name" value="Ribosomal protein L25-like"/>
    <property type="match status" value="1"/>
</dbReference>
<dbReference type="OrthoDB" id="10250478at2759"/>
<dbReference type="Pfam" id="PF20974">
    <property type="entry name" value="tRNA-synt_1c_C2"/>
    <property type="match status" value="1"/>
</dbReference>
<keyword evidence="7 9" id="KW-0030">Aminoacyl-tRNA synthetase</keyword>
<dbReference type="SUPFAM" id="SSF52374">
    <property type="entry name" value="Nucleotidylyl transferase"/>
    <property type="match status" value="1"/>
</dbReference>
<feature type="region of interest" description="Disordered" evidence="10">
    <location>
        <begin position="118"/>
        <end position="147"/>
    </location>
</feature>
<dbReference type="InterPro" id="IPR001412">
    <property type="entry name" value="aa-tRNA-synth_I_CS"/>
</dbReference>
<dbReference type="InterPro" id="IPR049437">
    <property type="entry name" value="tRNA-synt_1c_C2"/>
</dbReference>
<dbReference type="PRINTS" id="PR00987">
    <property type="entry name" value="TRNASYNTHGLU"/>
</dbReference>
<evidence type="ECO:0000259" key="12">
    <source>
        <dbReference type="Pfam" id="PF03950"/>
    </source>
</evidence>
<reference evidence="15 16" key="1">
    <citation type="submission" date="2011-07" db="EMBL/GenBank/DDBJ databases">
        <authorList>
            <person name="Coyne R."/>
            <person name="Brami D."/>
            <person name="Johnson J."/>
            <person name="Hostetler J."/>
            <person name="Hannick L."/>
            <person name="Clark T."/>
            <person name="Cassidy-Hanley D."/>
            <person name="Inman J."/>
        </authorList>
    </citation>
    <scope>NUCLEOTIDE SEQUENCE [LARGE SCALE GENOMIC DNA]</scope>
    <source>
        <strain evidence="15 16">G5</strain>
    </source>
</reference>
<dbReference type="FunFam" id="3.90.800.10:FF:000001">
    <property type="entry name" value="Glutamine--tRNA ligase"/>
    <property type="match status" value="1"/>
</dbReference>
<evidence type="ECO:0000256" key="7">
    <source>
        <dbReference type="ARBA" id="ARBA00023146"/>
    </source>
</evidence>
<comment type="catalytic activity">
    <reaction evidence="8">
        <text>tRNA(Gln) + L-glutamine + ATP = L-glutaminyl-tRNA(Gln) + AMP + diphosphate</text>
        <dbReference type="Rhea" id="RHEA:20121"/>
        <dbReference type="Rhea" id="RHEA-COMP:9662"/>
        <dbReference type="Rhea" id="RHEA-COMP:9681"/>
        <dbReference type="ChEBI" id="CHEBI:30616"/>
        <dbReference type="ChEBI" id="CHEBI:33019"/>
        <dbReference type="ChEBI" id="CHEBI:58359"/>
        <dbReference type="ChEBI" id="CHEBI:78442"/>
        <dbReference type="ChEBI" id="CHEBI:78521"/>
        <dbReference type="ChEBI" id="CHEBI:456215"/>
        <dbReference type="EC" id="6.1.1.18"/>
    </reaction>
</comment>
<dbReference type="GeneID" id="14904693"/>
<dbReference type="RefSeq" id="XP_004029841.1">
    <property type="nucleotide sequence ID" value="XM_004029793.1"/>
</dbReference>
<dbReference type="Pfam" id="PF00749">
    <property type="entry name" value="tRNA-synt_1c"/>
    <property type="match status" value="1"/>
</dbReference>
<keyword evidence="16" id="KW-1185">Reference proteome</keyword>
<dbReference type="InterPro" id="IPR020058">
    <property type="entry name" value="Glu/Gln-tRNA-synth_Ib_cat-dom"/>
</dbReference>
<evidence type="ECO:0000256" key="1">
    <source>
        <dbReference type="ARBA" id="ARBA00005594"/>
    </source>
</evidence>
<accession>G0R1P5</accession>
<dbReference type="FunFam" id="3.40.50.620:FF:000037">
    <property type="entry name" value="Glutamine--tRNA ligase cytoplasmic"/>
    <property type="match status" value="1"/>
</dbReference>
<dbReference type="OMA" id="TWCIYPM"/>
<dbReference type="GO" id="GO:0004819">
    <property type="term" value="F:glutamine-tRNA ligase activity"/>
    <property type="evidence" value="ECO:0007669"/>
    <property type="project" value="UniProtKB-EC"/>
</dbReference>
<dbReference type="Gene3D" id="3.40.50.620">
    <property type="entry name" value="HUPs"/>
    <property type="match status" value="1"/>
</dbReference>
<dbReference type="InterPro" id="IPR000924">
    <property type="entry name" value="Glu/Gln-tRNA-synth"/>
</dbReference>
<keyword evidence="5 9" id="KW-0067">ATP-binding</keyword>
<proteinExistence type="inferred from homology"/>
<dbReference type="GO" id="GO:0006425">
    <property type="term" value="P:glutaminyl-tRNA aminoacylation"/>
    <property type="evidence" value="ECO:0007669"/>
    <property type="project" value="InterPro"/>
</dbReference>
<name>G0R1P5_ICHMU</name>
<evidence type="ECO:0000259" key="14">
    <source>
        <dbReference type="Pfam" id="PF20974"/>
    </source>
</evidence>
<evidence type="ECO:0000313" key="15">
    <source>
        <dbReference type="EMBL" id="EGR28605.1"/>
    </source>
</evidence>
<feature type="domain" description="Glutamyl/glutaminyl-tRNA synthetase class Ib catalytic" evidence="11">
    <location>
        <begin position="181"/>
        <end position="486"/>
    </location>
</feature>
<dbReference type="AlphaFoldDB" id="G0R1P5"/>
<evidence type="ECO:0000256" key="4">
    <source>
        <dbReference type="ARBA" id="ARBA00022741"/>
    </source>
</evidence>
<dbReference type="InterPro" id="IPR011035">
    <property type="entry name" value="Ribosomal_bL25/Gln-tRNA_synth"/>
</dbReference>
<dbReference type="InterPro" id="IPR042558">
    <property type="entry name" value="Gln-tRNA-synth_Ib_RNA-bd_N_1"/>
</dbReference>
<dbReference type="InParanoid" id="G0R1P5"/>
<dbReference type="InterPro" id="IPR004514">
    <property type="entry name" value="Gln-tRNA-synth"/>
</dbReference>
<evidence type="ECO:0000256" key="5">
    <source>
        <dbReference type="ARBA" id="ARBA00022840"/>
    </source>
</evidence>
<sequence>MESELEKRLKSINLDEKIINDVLKNKQLTQSLTKTLDCAQINECDKKKGNMLYSLATKIDLEKVCGIGISLSEEQISQKIREFLTTKKAELDTLRYCTSISEYMKNLREILPFADAKEESQKHKKTAQNNNNNEENNTENNGQFQEEPRKKITDLIGRDLAAAQNTPELLQLREKTFGNVILTRFPPEPNGYLHIGHAKSIRFNFTVASDYKGKCYLRFDDTNPEKENMEYINSIKDNVKWLGYEPWKVTYSSDNFDILYQYAVKLIKKGLAYVCHQNIEDGRKYRDEGLPSPYRDRPIEQNLKVFEEMRLGLWDEGSAVLRAKIDYKSPNTTLRDPAIYRIRYVSHPHAGNKWCIYPLYDYTHPICDSLEGITHSLCTLEFEIRRELYYWYLKSLQIYRPYVWEFSRLNVSSTVLSKRKLQTLVFDKHVNGWDDPRLLTIQGMRRRGYTPAGINDFCELVSVTRSGNENIIQFQLLEHCIRKDLDNVAKRTLAVVDPVLVKIVNLDDNFSLEIDAPDFPKYLERGSHKITLFNQVWVEREDTLMKDHKDFFGFAKGKIVGLKYAGVFKCLDVKADQNGVVQEVLIEFIKENAPKPKTYVNWVSVKESLDCQVRLYECLFNEDPTESKKDLITIINKNSLVVKKNAKMNKRLVGLLNHLDRFQFERQGFFTVDFDSDLGKQQYVWNKTVGLSDTGRQKAMARVNQDN</sequence>
<dbReference type="Pfam" id="PF04558">
    <property type="entry name" value="tRNA_synt_1c_R1"/>
    <property type="match status" value="1"/>
</dbReference>